<comment type="caution">
    <text evidence="7">The sequence shown here is derived from an EMBL/GenBank/DDBJ whole genome shotgun (WGS) entry which is preliminary data.</text>
</comment>
<accession>A0ABP5IMC7</accession>
<evidence type="ECO:0000256" key="3">
    <source>
        <dbReference type="ARBA" id="ARBA00023163"/>
    </source>
</evidence>
<keyword evidence="3" id="KW-0804">Transcription</keyword>
<evidence type="ECO:0000313" key="8">
    <source>
        <dbReference type="Proteomes" id="UP001500897"/>
    </source>
</evidence>
<dbReference type="EMBL" id="BAAANS010000024">
    <property type="protein sequence ID" value="GAA2102891.1"/>
    <property type="molecule type" value="Genomic_DNA"/>
</dbReference>
<organism evidence="7 8">
    <name type="scientific">Kitasatospora saccharophila</name>
    <dbReference type="NCBI Taxonomy" id="407973"/>
    <lineage>
        <taxon>Bacteria</taxon>
        <taxon>Bacillati</taxon>
        <taxon>Actinomycetota</taxon>
        <taxon>Actinomycetes</taxon>
        <taxon>Kitasatosporales</taxon>
        <taxon>Streptomycetaceae</taxon>
        <taxon>Kitasatospora</taxon>
    </lineage>
</organism>
<sequence>MTSSHDTETGTETGSGLVWERPEPPERRSPAPLSRALIVGAALELADADGLEGVSIRRVAAALEVGPMRLYGYVETKAELLELMVDAVYGEIAPPAPRPTPAPVPAPTGWREELRAIAGRYRAAALRHEWFIELLGGRPHLGPNALAARETALSVVHGAPGFAGQPTRVQQAAGVFHAYLAGRLRVEVAQRRAERAEGRSDRDWQVAMGPYMMRVLAQGRHPTIAEVMVSADHLTPGESFAVGLEMVLDGIAAQAS</sequence>
<reference evidence="8" key="1">
    <citation type="journal article" date="2019" name="Int. J. Syst. Evol. Microbiol.">
        <title>The Global Catalogue of Microorganisms (GCM) 10K type strain sequencing project: providing services to taxonomists for standard genome sequencing and annotation.</title>
        <authorList>
            <consortium name="The Broad Institute Genomics Platform"/>
            <consortium name="The Broad Institute Genome Sequencing Center for Infectious Disease"/>
            <person name="Wu L."/>
            <person name="Ma J."/>
        </authorList>
    </citation>
    <scope>NUCLEOTIDE SEQUENCE [LARGE SCALE GENOMIC DNA]</scope>
    <source>
        <strain evidence="8">JCM 14559</strain>
    </source>
</reference>
<feature type="domain" description="HTH tetR-type" evidence="6">
    <location>
        <begin position="32"/>
        <end position="92"/>
    </location>
</feature>
<dbReference type="Pfam" id="PF02909">
    <property type="entry name" value="TetR_C_1"/>
    <property type="match status" value="1"/>
</dbReference>
<dbReference type="InterPro" id="IPR004111">
    <property type="entry name" value="Repressor_TetR_C"/>
</dbReference>
<feature type="compositionally biased region" description="Basic and acidic residues" evidence="5">
    <location>
        <begin position="20"/>
        <end position="29"/>
    </location>
</feature>
<keyword evidence="2 4" id="KW-0238">DNA-binding</keyword>
<proteinExistence type="predicted"/>
<dbReference type="RefSeq" id="WP_344553444.1">
    <property type="nucleotide sequence ID" value="NZ_BAAANS010000024.1"/>
</dbReference>
<protein>
    <submittedName>
        <fullName evidence="7">TetR/AcrR family transcriptional regulator C-terminal domain-containing protein</fullName>
    </submittedName>
</protein>
<dbReference type="Gene3D" id="1.10.357.10">
    <property type="entry name" value="Tetracycline Repressor, domain 2"/>
    <property type="match status" value="1"/>
</dbReference>
<dbReference type="InterPro" id="IPR009057">
    <property type="entry name" value="Homeodomain-like_sf"/>
</dbReference>
<keyword evidence="8" id="KW-1185">Reference proteome</keyword>
<dbReference type="PROSITE" id="PS50977">
    <property type="entry name" value="HTH_TETR_2"/>
    <property type="match status" value="1"/>
</dbReference>
<evidence type="ECO:0000256" key="1">
    <source>
        <dbReference type="ARBA" id="ARBA00023015"/>
    </source>
</evidence>
<evidence type="ECO:0000259" key="6">
    <source>
        <dbReference type="PROSITE" id="PS50977"/>
    </source>
</evidence>
<feature type="DNA-binding region" description="H-T-H motif" evidence="4">
    <location>
        <begin position="55"/>
        <end position="74"/>
    </location>
</feature>
<evidence type="ECO:0000256" key="2">
    <source>
        <dbReference type="ARBA" id="ARBA00023125"/>
    </source>
</evidence>
<dbReference type="SUPFAM" id="SSF48498">
    <property type="entry name" value="Tetracyclin repressor-like, C-terminal domain"/>
    <property type="match status" value="1"/>
</dbReference>
<evidence type="ECO:0000256" key="4">
    <source>
        <dbReference type="PROSITE-ProRule" id="PRU00335"/>
    </source>
</evidence>
<dbReference type="PANTHER" id="PTHR30055">
    <property type="entry name" value="HTH-TYPE TRANSCRIPTIONAL REGULATOR RUTR"/>
    <property type="match status" value="1"/>
</dbReference>
<dbReference type="InterPro" id="IPR050109">
    <property type="entry name" value="HTH-type_TetR-like_transc_reg"/>
</dbReference>
<dbReference type="SUPFAM" id="SSF46689">
    <property type="entry name" value="Homeodomain-like"/>
    <property type="match status" value="1"/>
</dbReference>
<dbReference type="InterPro" id="IPR001647">
    <property type="entry name" value="HTH_TetR"/>
</dbReference>
<name>A0ABP5IMC7_9ACTN</name>
<dbReference type="InterPro" id="IPR036271">
    <property type="entry name" value="Tet_transcr_reg_TetR-rel_C_sf"/>
</dbReference>
<gene>
    <name evidence="7" type="ORF">GCM10009759_37800</name>
</gene>
<dbReference type="Proteomes" id="UP001500897">
    <property type="component" value="Unassembled WGS sequence"/>
</dbReference>
<dbReference type="Gene3D" id="1.10.10.60">
    <property type="entry name" value="Homeodomain-like"/>
    <property type="match status" value="1"/>
</dbReference>
<dbReference type="Pfam" id="PF00440">
    <property type="entry name" value="TetR_N"/>
    <property type="match status" value="1"/>
</dbReference>
<dbReference type="PANTHER" id="PTHR30055:SF151">
    <property type="entry name" value="TRANSCRIPTIONAL REGULATORY PROTEIN"/>
    <property type="match status" value="1"/>
</dbReference>
<keyword evidence="1" id="KW-0805">Transcription regulation</keyword>
<feature type="region of interest" description="Disordered" evidence="5">
    <location>
        <begin position="1"/>
        <end position="31"/>
    </location>
</feature>
<evidence type="ECO:0000256" key="5">
    <source>
        <dbReference type="SAM" id="MobiDB-lite"/>
    </source>
</evidence>
<evidence type="ECO:0000313" key="7">
    <source>
        <dbReference type="EMBL" id="GAA2102891.1"/>
    </source>
</evidence>